<dbReference type="InterPro" id="IPR006849">
    <property type="entry name" value="Elp1"/>
</dbReference>
<protein>
    <recommendedName>
        <fullName evidence="5 6">Elongator complex protein 1</fullName>
    </recommendedName>
</protein>
<evidence type="ECO:0000259" key="13">
    <source>
        <dbReference type="Pfam" id="PF23936"/>
    </source>
</evidence>
<evidence type="ECO:0000256" key="2">
    <source>
        <dbReference type="ARBA" id="ARBA00006086"/>
    </source>
</evidence>
<feature type="domain" description="ELP1 N-terminal second beta-propeller" evidence="10">
    <location>
        <begin position="393"/>
        <end position="682"/>
    </location>
</feature>
<keyword evidence="4" id="KW-0819">tRNA processing</keyword>
<keyword evidence="6" id="KW-0539">Nucleus</keyword>
<dbReference type="SUPFAM" id="SSF69322">
    <property type="entry name" value="Tricorn protease domain 2"/>
    <property type="match status" value="1"/>
</dbReference>
<dbReference type="InterPro" id="IPR015943">
    <property type="entry name" value="WD40/YVTN_repeat-like_dom_sf"/>
</dbReference>
<feature type="region of interest" description="Disordered" evidence="8">
    <location>
        <begin position="1175"/>
        <end position="1213"/>
    </location>
</feature>
<name>A0A914BNK3_PATMI</name>
<dbReference type="SUPFAM" id="SSF50978">
    <property type="entry name" value="WD40 repeat-like"/>
    <property type="match status" value="1"/>
</dbReference>
<dbReference type="Pfam" id="PF23797">
    <property type="entry name" value="Beta-prop_ELP1_2nd"/>
    <property type="match status" value="1"/>
</dbReference>
<feature type="domain" description="ELP1 three-helical bundle" evidence="13">
    <location>
        <begin position="1098"/>
        <end position="1276"/>
    </location>
</feature>
<dbReference type="OMA" id="WRESLYC"/>
<comment type="function">
    <text evidence="6">Component of the elongator complex which is required for multiple tRNA modifications, including mcm5U (5-methoxycarbonylmethyl uridine), mcm5s2U (5-methoxycarbonylmethyl-2-thiouridine), and ncm5U (5-carbamoylmethyl uridine). The elongator complex catalyzes formation of carboxymethyluridine in the wobble base at position 34 in tRNAs.</text>
</comment>
<evidence type="ECO:0000259" key="12">
    <source>
        <dbReference type="Pfam" id="PF23925"/>
    </source>
</evidence>
<evidence type="ECO:0000256" key="5">
    <source>
        <dbReference type="ARBA" id="ARBA00029535"/>
    </source>
</evidence>
<dbReference type="GO" id="GO:0005829">
    <property type="term" value="C:cytosol"/>
    <property type="evidence" value="ECO:0007669"/>
    <property type="project" value="TreeGrafter"/>
</dbReference>
<feature type="coiled-coil region" evidence="7">
    <location>
        <begin position="1248"/>
        <end position="1275"/>
    </location>
</feature>
<evidence type="ECO:0000259" key="11">
    <source>
        <dbReference type="Pfam" id="PF23878"/>
    </source>
</evidence>
<evidence type="ECO:0000259" key="9">
    <source>
        <dbReference type="Pfam" id="PF04762"/>
    </source>
</evidence>
<dbReference type="Proteomes" id="UP000887568">
    <property type="component" value="Unplaced"/>
</dbReference>
<accession>A0A914BNK3</accession>
<organism evidence="14 15">
    <name type="scientific">Patiria miniata</name>
    <name type="common">Bat star</name>
    <name type="synonym">Asterina miniata</name>
    <dbReference type="NCBI Taxonomy" id="46514"/>
    <lineage>
        <taxon>Eukaryota</taxon>
        <taxon>Metazoa</taxon>
        <taxon>Echinodermata</taxon>
        <taxon>Eleutherozoa</taxon>
        <taxon>Asterozoa</taxon>
        <taxon>Asteroidea</taxon>
        <taxon>Valvatacea</taxon>
        <taxon>Valvatida</taxon>
        <taxon>Asterinidae</taxon>
        <taxon>Patiria</taxon>
    </lineage>
</organism>
<dbReference type="GO" id="GO:0005634">
    <property type="term" value="C:nucleus"/>
    <property type="evidence" value="ECO:0007669"/>
    <property type="project" value="UniProtKB-SubCell"/>
</dbReference>
<dbReference type="Gene3D" id="2.130.10.10">
    <property type="entry name" value="YVTN repeat-like/Quinoprotein amine dehydrogenase"/>
    <property type="match status" value="1"/>
</dbReference>
<feature type="domain" description="ELP1 alpha-solenoid" evidence="12">
    <location>
        <begin position="706"/>
        <end position="918"/>
    </location>
</feature>
<dbReference type="PIRSF" id="PIRSF017233">
    <property type="entry name" value="IKAP"/>
    <property type="match status" value="1"/>
</dbReference>
<keyword evidence="3 6" id="KW-0963">Cytoplasm</keyword>
<feature type="domain" description="ELP1 TPR" evidence="11">
    <location>
        <begin position="925"/>
        <end position="1088"/>
    </location>
</feature>
<dbReference type="Pfam" id="PF23878">
    <property type="entry name" value="TPR_ELP1"/>
    <property type="match status" value="1"/>
</dbReference>
<dbReference type="Pfam" id="PF23936">
    <property type="entry name" value="HB_ELP1"/>
    <property type="match status" value="1"/>
</dbReference>
<dbReference type="EnsemblMetazoa" id="XM_038221787.1">
    <property type="protein sequence ID" value="XP_038077715.1"/>
    <property type="gene ID" value="LOC119745441"/>
</dbReference>
<dbReference type="PANTHER" id="PTHR12747">
    <property type="entry name" value="ELONGATOR COMPLEX PROTEIN 1"/>
    <property type="match status" value="1"/>
</dbReference>
<reference evidence="14" key="1">
    <citation type="submission" date="2022-11" db="UniProtKB">
        <authorList>
            <consortium name="EnsemblMetazoa"/>
        </authorList>
    </citation>
    <scope>IDENTIFICATION</scope>
</reference>
<comment type="similarity">
    <text evidence="2 6">Belongs to the ELP1/IKA1 family.</text>
</comment>
<keyword evidence="7" id="KW-0175">Coiled coil</keyword>
<dbReference type="GO" id="GO:0033588">
    <property type="term" value="C:elongator holoenzyme complex"/>
    <property type="evidence" value="ECO:0007669"/>
    <property type="project" value="InterPro"/>
</dbReference>
<dbReference type="Pfam" id="PF23925">
    <property type="entry name" value="A-sol_ELP1"/>
    <property type="match status" value="1"/>
</dbReference>
<dbReference type="EnsemblMetazoa" id="XM_038221786.1">
    <property type="protein sequence ID" value="XP_038077714.1"/>
    <property type="gene ID" value="LOC119745441"/>
</dbReference>
<dbReference type="PANTHER" id="PTHR12747:SF0">
    <property type="entry name" value="ELONGATOR COMPLEX PROTEIN 1"/>
    <property type="match status" value="1"/>
</dbReference>
<dbReference type="GO" id="GO:0000049">
    <property type="term" value="F:tRNA binding"/>
    <property type="evidence" value="ECO:0007669"/>
    <property type="project" value="TreeGrafter"/>
</dbReference>
<comment type="subcellular location">
    <subcellularLocation>
        <location evidence="6">Cytoplasm</location>
    </subcellularLocation>
    <subcellularLocation>
        <location evidence="6">Nucleus</location>
    </subcellularLocation>
</comment>
<dbReference type="RefSeq" id="XP_038077714.1">
    <property type="nucleotide sequence ID" value="XM_038221786.1"/>
</dbReference>
<dbReference type="InterPro" id="IPR056165">
    <property type="entry name" value="Beta-prop_ELP1_2nd"/>
</dbReference>
<dbReference type="InterPro" id="IPR036322">
    <property type="entry name" value="WD40_repeat_dom_sf"/>
</dbReference>
<feature type="domain" description="ELP1 first N-terminal beta-propeller" evidence="9">
    <location>
        <begin position="1"/>
        <end position="354"/>
    </location>
</feature>
<feature type="compositionally biased region" description="Low complexity" evidence="8">
    <location>
        <begin position="1175"/>
        <end position="1193"/>
    </location>
</feature>
<evidence type="ECO:0000256" key="7">
    <source>
        <dbReference type="SAM" id="Coils"/>
    </source>
</evidence>
<comment type="pathway">
    <text evidence="1">tRNA modification; 5-methoxycarbonylmethyl-2-thiouridine-tRNA biosynthesis.</text>
</comment>
<dbReference type="Pfam" id="PF04762">
    <property type="entry name" value="Beta-prop_ELP1_1st"/>
    <property type="match status" value="1"/>
</dbReference>
<dbReference type="OrthoDB" id="40048at2759"/>
<dbReference type="RefSeq" id="XP_038077713.1">
    <property type="nucleotide sequence ID" value="XM_038221785.1"/>
</dbReference>
<evidence type="ECO:0000256" key="8">
    <source>
        <dbReference type="SAM" id="MobiDB-lite"/>
    </source>
</evidence>
<proteinExistence type="inferred from homology"/>
<dbReference type="InterPro" id="IPR056167">
    <property type="entry name" value="A-sol_ELP1"/>
</dbReference>
<keyword evidence="15" id="KW-1185">Reference proteome</keyword>
<evidence type="ECO:0000256" key="6">
    <source>
        <dbReference type="PIRNR" id="PIRNR017233"/>
    </source>
</evidence>
<dbReference type="InterPro" id="IPR056166">
    <property type="entry name" value="TPR_ELP1"/>
</dbReference>
<evidence type="ECO:0000256" key="3">
    <source>
        <dbReference type="ARBA" id="ARBA00022490"/>
    </source>
</evidence>
<feature type="compositionally biased region" description="Basic residues" evidence="8">
    <location>
        <begin position="1194"/>
        <end position="1205"/>
    </location>
</feature>
<dbReference type="InterPro" id="IPR056169">
    <property type="entry name" value="HB_ELP1"/>
</dbReference>
<dbReference type="GO" id="GO:0002926">
    <property type="term" value="P:tRNA wobble base 5-methoxycarbonylmethyl-2-thiouridinylation"/>
    <property type="evidence" value="ECO:0007669"/>
    <property type="project" value="TreeGrafter"/>
</dbReference>
<evidence type="ECO:0000259" key="10">
    <source>
        <dbReference type="Pfam" id="PF23797"/>
    </source>
</evidence>
<evidence type="ECO:0000313" key="15">
    <source>
        <dbReference type="Proteomes" id="UP000887568"/>
    </source>
</evidence>
<dbReference type="CTD" id="8518"/>
<evidence type="ECO:0000313" key="14">
    <source>
        <dbReference type="EnsemblMetazoa" id="XP_038077714.1"/>
    </source>
</evidence>
<dbReference type="InterPro" id="IPR056164">
    <property type="entry name" value="Beta-prop_ELP1_1st"/>
</dbReference>
<dbReference type="RefSeq" id="XP_038077715.1">
    <property type="nucleotide sequence ID" value="XM_038221787.1"/>
</dbReference>
<dbReference type="EnsemblMetazoa" id="XM_038221785.1">
    <property type="protein sequence ID" value="XP_038077713.1"/>
    <property type="gene ID" value="LOC119745441"/>
</dbReference>
<evidence type="ECO:0000256" key="4">
    <source>
        <dbReference type="ARBA" id="ARBA00022694"/>
    </source>
</evidence>
<dbReference type="GeneID" id="119745441"/>
<sequence length="1345" mass="150180">MRNLELLLSSHIDGLSELEGCHELSVDYDTGRVYLTTRDSKVICLDPQAQEILWTLSLVEQGYATPSEGSVIIAIQHLPDQQSVCVATGRGDVLLYNTLSCELECVGSVESGLTSMTWSPDQQLLVLSTGASTLILMTKDFDPIIETAMHPQEFGEQQPITVGWGKKETQFHGTAGKQAAVRTMEDVKPALAWDDMKVRVSWRGDGQFFTVSAISPDTGVRKLRIWSRDCILQYTSEDLNGLEQALSWKPSGSLIVVSQRLEDRHDVIFFEKNGLRHGEFTLPFDKMAVKVCEILWNTESSVMAVWLEDLHSEAGQAPCSYVQLWTVGNYHWYLKQSLDFPASDRLTAMQWDPEHGYRLHIITQSARYLQYTWSWATNHSKGTDCSDDAYVAVIDGDKVLMTPFRKMVVPPPISAYTMHLPKPVNQVCFAPPPHSNKMAALMSDGKIAIYVKSAGENHSSDIDSTVRLVAAGGNGFKAMVTPHSLKAVLCIEDESGSPLVHSYPSQYHHLQWVSSQTFILISSDPGGVGSTLHRVSLSEEDVEMPKLCVKSQSTIFGQVYRVSCNPSTETIAVQLVDGSVVTTDNEPIVKLPQPCTQMALCTMGGQEVVLGLTERYRFYINETEFASNCTSFAVHDEYLLMTTHSHTCRCISLNSNPKDLSTAESKSLDESIRRVERGSRIVVVVPGDTKLILQMPRGNLETIHPRALVLSAIKKLLNGLKYQEAFLVMKRHRINWNLFYDHDPKAFFNNIDHFVRELDSATSLNLFLADLKEEDTTQTLYSAAYSRSPEKTKTAGGSKVDAVCDAVRESLDRIDPNKFFLSVLTAHVKKNQPELEIALQRIQQLTQLTRPGTGNDPGPGSGCDCPTPDEALRYLIILVDVNQLFDVALGTYDFKLVLMVAEKSQKDPKEYLPFLNQLRSLETNYQRYTIDKHLRRYSKALRHISRCPGDERFVECMSLVAEHKLYSEALQLFDRGSERYEAIGIAYGDYLQSKNRYADAALVFTLCSQWERALEMHSRCGQWQQAFCMASRLNYTADQLAETARKLAVYLSGHRRHSEAASILVEYADDVEEAISVLITGCHWAESLRLMYKHKREDIIETHLKPALVERCSSTQASLENFLVTFDKHKKRLAVVRENKLCQEQEEGADFNDVDADLYSDTSSVGGSAMGSVTSFGSSSSAYSTSTTSSKTSGRSRKNRRKAEQKKRSLKEGSKHEDLALLDALIEIMKNVDQLKGDVGHLLPILVMFDFKEEAQQLQQSLQDALKSLEAGRAEIWIGNITQPTMGTAAGFGPQYTSNAIAASMTAPGPLGAPPSTPSPDDVALFVPPKLSKDDKWRLHMLEPR</sequence>
<evidence type="ECO:0000256" key="1">
    <source>
        <dbReference type="ARBA" id="ARBA00005043"/>
    </source>
</evidence>